<evidence type="ECO:0000313" key="2">
    <source>
        <dbReference type="Proteomes" id="UP000006873"/>
    </source>
</evidence>
<name>E3GGV2_9FIRM</name>
<dbReference type="KEGG" id="elm:ELI_3963"/>
<reference evidence="1 2" key="2">
    <citation type="journal article" date="2011" name="J. Bacteriol.">
        <title>Complete genome sequence of a carbon monoxide-utilizing acetogen, Eubacterium limosum KIST612.</title>
        <authorList>
            <person name="Roh H."/>
            <person name="Ko H.J."/>
            <person name="Kim D."/>
            <person name="Choi D.G."/>
            <person name="Park S."/>
            <person name="Kim S."/>
            <person name="Chang I.S."/>
            <person name="Choi I.G."/>
        </authorList>
    </citation>
    <scope>NUCLEOTIDE SEQUENCE [LARGE SCALE GENOMIC DNA]</scope>
    <source>
        <strain evidence="1 2">KIST612</strain>
    </source>
</reference>
<protein>
    <submittedName>
        <fullName evidence="1">Uncharacterized protein</fullName>
    </submittedName>
</protein>
<proteinExistence type="predicted"/>
<sequence>MPQQKGSFIFHFQFSIKKEKAPAKLCGGLLF</sequence>
<organism evidence="1 2">
    <name type="scientific">Eubacterium callanderi</name>
    <dbReference type="NCBI Taxonomy" id="53442"/>
    <lineage>
        <taxon>Bacteria</taxon>
        <taxon>Bacillati</taxon>
        <taxon>Bacillota</taxon>
        <taxon>Clostridia</taxon>
        <taxon>Eubacteriales</taxon>
        <taxon>Eubacteriaceae</taxon>
        <taxon>Eubacterium</taxon>
    </lineage>
</organism>
<dbReference type="Proteomes" id="UP000006873">
    <property type="component" value="Chromosome"/>
</dbReference>
<accession>E3GGV2</accession>
<dbReference type="EMBL" id="CP002273">
    <property type="protein sequence ID" value="ADO38907.1"/>
    <property type="molecule type" value="Genomic_DNA"/>
</dbReference>
<gene>
    <name evidence="1" type="ordered locus">ELI_3963</name>
</gene>
<reference key="1">
    <citation type="submission" date="2010-09" db="EMBL/GenBank/DDBJ databases">
        <authorList>
            <person name="Roh H."/>
            <person name="Ko H.-J."/>
            <person name="Kim D."/>
            <person name="Choi D.G."/>
            <person name="Park S."/>
            <person name="Kim S."/>
            <person name="Kim K.H."/>
            <person name="Chang I.S."/>
            <person name="Choi I.-G."/>
        </authorList>
    </citation>
    <scope>NUCLEOTIDE SEQUENCE</scope>
    <source>
        <strain>KIST612</strain>
    </source>
</reference>
<dbReference type="HOGENOM" id="CLU_3396570_0_0_9"/>
<keyword evidence="2" id="KW-1185">Reference proteome</keyword>
<dbReference type="AlphaFoldDB" id="E3GGV2"/>
<evidence type="ECO:0000313" key="1">
    <source>
        <dbReference type="EMBL" id="ADO38907.1"/>
    </source>
</evidence>